<evidence type="ECO:0000313" key="3">
    <source>
        <dbReference type="EMBL" id="NLR75765.1"/>
    </source>
</evidence>
<feature type="chain" id="PRO_5032666782" evidence="1">
    <location>
        <begin position="18"/>
        <end position="188"/>
    </location>
</feature>
<evidence type="ECO:0000256" key="1">
    <source>
        <dbReference type="SAM" id="SignalP"/>
    </source>
</evidence>
<dbReference type="EMBL" id="JABAIM010000002">
    <property type="protein sequence ID" value="NLR75765.1"/>
    <property type="molecule type" value="Genomic_DNA"/>
</dbReference>
<evidence type="ECO:0000259" key="2">
    <source>
        <dbReference type="SMART" id="SM00867"/>
    </source>
</evidence>
<dbReference type="PANTHER" id="PTHR34406:SF2">
    <property type="entry name" value="PERIPLASMIC PROTEIN"/>
    <property type="match status" value="1"/>
</dbReference>
<dbReference type="Gene3D" id="2.40.128.110">
    <property type="entry name" value="Lipid/polyisoprenoid-binding, YceI-like"/>
    <property type="match status" value="1"/>
</dbReference>
<evidence type="ECO:0000313" key="4">
    <source>
        <dbReference type="Proteomes" id="UP000587991"/>
    </source>
</evidence>
<dbReference type="PANTHER" id="PTHR34406">
    <property type="entry name" value="PROTEIN YCEI"/>
    <property type="match status" value="1"/>
</dbReference>
<protein>
    <submittedName>
        <fullName evidence="3">Polyisoprenoid-binding protein</fullName>
    </submittedName>
</protein>
<dbReference type="SMART" id="SM00867">
    <property type="entry name" value="YceI"/>
    <property type="match status" value="1"/>
</dbReference>
<dbReference type="Pfam" id="PF04264">
    <property type="entry name" value="YceI"/>
    <property type="match status" value="1"/>
</dbReference>
<dbReference type="SUPFAM" id="SSF101874">
    <property type="entry name" value="YceI-like"/>
    <property type="match status" value="1"/>
</dbReference>
<feature type="domain" description="Lipid/polyisoprenoid-binding YceI-like" evidence="2">
    <location>
        <begin position="21"/>
        <end position="185"/>
    </location>
</feature>
<keyword evidence="1" id="KW-0732">Signal</keyword>
<dbReference type="Proteomes" id="UP000587991">
    <property type="component" value="Unassembled WGS sequence"/>
</dbReference>
<keyword evidence="4" id="KW-1185">Reference proteome</keyword>
<name>A0A847SA58_9NEIS</name>
<sequence length="188" mass="20473">MKAFALGMLLCTGAAMAAPVSYTLDPTHTFPSFEADHMGISTWRGKFNQSKGKAMLDKAAGTGSVEVSIDLASVDFGNELLNRWARTDALFDVTRHQYAIYRGELAGFQKGVPTRLDGELTLGGTTRPVNLKLLSFKCVPHPMFKREVCGADALGSFERDQFGLTAGKEYGFDMTVVLRIQVEGLADQ</sequence>
<organism evidence="3 4">
    <name type="scientific">Leeia aquatica</name>
    <dbReference type="NCBI Taxonomy" id="2725557"/>
    <lineage>
        <taxon>Bacteria</taxon>
        <taxon>Pseudomonadati</taxon>
        <taxon>Pseudomonadota</taxon>
        <taxon>Betaproteobacteria</taxon>
        <taxon>Neisseriales</taxon>
        <taxon>Leeiaceae</taxon>
        <taxon>Leeia</taxon>
    </lineage>
</organism>
<comment type="caution">
    <text evidence="3">The sequence shown here is derived from an EMBL/GenBank/DDBJ whole genome shotgun (WGS) entry which is preliminary data.</text>
</comment>
<gene>
    <name evidence="3" type="ORF">HF682_11380</name>
</gene>
<feature type="signal peptide" evidence="1">
    <location>
        <begin position="1"/>
        <end position="17"/>
    </location>
</feature>
<dbReference type="AlphaFoldDB" id="A0A847SA58"/>
<dbReference type="InterPro" id="IPR007372">
    <property type="entry name" value="Lipid/polyisoprenoid-bd_YceI"/>
</dbReference>
<reference evidence="3 4" key="1">
    <citation type="submission" date="2020-04" db="EMBL/GenBank/DDBJ databases">
        <title>Draft genome of Leeia sp. IMCC25680.</title>
        <authorList>
            <person name="Song J."/>
            <person name="Cho J.-C."/>
        </authorList>
    </citation>
    <scope>NUCLEOTIDE SEQUENCE [LARGE SCALE GENOMIC DNA]</scope>
    <source>
        <strain evidence="3 4">IMCC25680</strain>
    </source>
</reference>
<proteinExistence type="predicted"/>
<dbReference type="InterPro" id="IPR036761">
    <property type="entry name" value="TTHA0802/YceI-like_sf"/>
</dbReference>
<accession>A0A847SA58</accession>